<sequence>MIQYVFYLLLLEISLLILLLLNTPLRAPVVELIAKLKHGRYRLLMITAAMVACLAVGASSLCKLYKNGTLAFTLPSFFDFILSKTRLLIIGGFVLGIAVVVERVQEFMWEIRCLRTSNNDRDGEIMILKTKIGKMEVIVSSKIADMKAAETYLYNTNYKITRPEDFLYKNTAYWSSHSDIY</sequence>
<accession>A0A0K9PNA1</accession>
<reference evidence="3" key="1">
    <citation type="journal article" date="2016" name="Nature">
        <title>The genome of the seagrass Zostera marina reveals angiosperm adaptation to the sea.</title>
        <authorList>
            <person name="Olsen J.L."/>
            <person name="Rouze P."/>
            <person name="Verhelst B."/>
            <person name="Lin Y.-C."/>
            <person name="Bayer T."/>
            <person name="Collen J."/>
            <person name="Dattolo E."/>
            <person name="De Paoli E."/>
            <person name="Dittami S."/>
            <person name="Maumus F."/>
            <person name="Michel G."/>
            <person name="Kersting A."/>
            <person name="Lauritano C."/>
            <person name="Lohaus R."/>
            <person name="Toepel M."/>
            <person name="Tonon T."/>
            <person name="Vanneste K."/>
            <person name="Amirebrahimi M."/>
            <person name="Brakel J."/>
            <person name="Bostroem C."/>
            <person name="Chovatia M."/>
            <person name="Grimwood J."/>
            <person name="Jenkins J.W."/>
            <person name="Jueterbock A."/>
            <person name="Mraz A."/>
            <person name="Stam W.T."/>
            <person name="Tice H."/>
            <person name="Bornberg-Bauer E."/>
            <person name="Green P.J."/>
            <person name="Pearson G.A."/>
            <person name="Procaccini G."/>
            <person name="Duarte C.M."/>
            <person name="Schmutz J."/>
            <person name="Reusch T.B.H."/>
            <person name="Van de Peer Y."/>
        </authorList>
    </citation>
    <scope>NUCLEOTIDE SEQUENCE [LARGE SCALE GENOMIC DNA]</scope>
    <source>
        <strain evidence="3">cv. Finnish</strain>
    </source>
</reference>
<evidence type="ECO:0000313" key="3">
    <source>
        <dbReference type="Proteomes" id="UP000036987"/>
    </source>
</evidence>
<dbReference type="EMBL" id="LFYR01000756">
    <property type="protein sequence ID" value="KMZ69690.1"/>
    <property type="molecule type" value="Genomic_DNA"/>
</dbReference>
<feature type="transmembrane region" description="Helical" evidence="1">
    <location>
        <begin position="43"/>
        <end position="61"/>
    </location>
</feature>
<organism evidence="2 3">
    <name type="scientific">Zostera marina</name>
    <name type="common">Eelgrass</name>
    <dbReference type="NCBI Taxonomy" id="29655"/>
    <lineage>
        <taxon>Eukaryota</taxon>
        <taxon>Viridiplantae</taxon>
        <taxon>Streptophyta</taxon>
        <taxon>Embryophyta</taxon>
        <taxon>Tracheophyta</taxon>
        <taxon>Spermatophyta</taxon>
        <taxon>Magnoliopsida</taxon>
        <taxon>Liliopsida</taxon>
        <taxon>Zosteraceae</taxon>
        <taxon>Zostera</taxon>
    </lineage>
</organism>
<feature type="transmembrane region" description="Helical" evidence="1">
    <location>
        <begin position="6"/>
        <end position="22"/>
    </location>
</feature>
<protein>
    <recommendedName>
        <fullName evidence="4">Endoplasmic reticulum transmembrane protein</fullName>
    </recommendedName>
</protein>
<evidence type="ECO:0000256" key="1">
    <source>
        <dbReference type="SAM" id="Phobius"/>
    </source>
</evidence>
<dbReference type="AlphaFoldDB" id="A0A0K9PNA1"/>
<comment type="caution">
    <text evidence="2">The sequence shown here is derived from an EMBL/GenBank/DDBJ whole genome shotgun (WGS) entry which is preliminary data.</text>
</comment>
<keyword evidence="1" id="KW-0472">Membrane</keyword>
<gene>
    <name evidence="2" type="ORF">ZOSMA_209G00230</name>
</gene>
<proteinExistence type="predicted"/>
<keyword evidence="3" id="KW-1185">Reference proteome</keyword>
<feature type="transmembrane region" description="Helical" evidence="1">
    <location>
        <begin position="81"/>
        <end position="101"/>
    </location>
</feature>
<name>A0A0K9PNA1_ZOSMR</name>
<keyword evidence="1" id="KW-1133">Transmembrane helix</keyword>
<evidence type="ECO:0008006" key="4">
    <source>
        <dbReference type="Google" id="ProtNLM"/>
    </source>
</evidence>
<dbReference type="Proteomes" id="UP000036987">
    <property type="component" value="Unassembled WGS sequence"/>
</dbReference>
<evidence type="ECO:0000313" key="2">
    <source>
        <dbReference type="EMBL" id="KMZ69690.1"/>
    </source>
</evidence>
<keyword evidence="1" id="KW-0812">Transmembrane</keyword>